<keyword evidence="4" id="KW-0520">NAD</keyword>
<dbReference type="InterPro" id="IPR029035">
    <property type="entry name" value="DHS-like_NAD/FAD-binding_dom"/>
</dbReference>
<dbReference type="InterPro" id="IPR026591">
    <property type="entry name" value="Sirtuin_cat_small_dom_sf"/>
</dbReference>
<sequence length="628" mass="68795">MTVFLPLEASSPFPQSPSFLVPSSDPSVHLKKVIKAIMKARRIAVVCGAGISVQAGIPDFRSSEGLFHSLKKDNPTLSSGKDLFDAMVFNSETTTSLFCQMIAQLSELSQAAMPTAFHKLLRVLDDRGRLLRVYTQNIDALEEKSGLTFGVPELDCKRAKPRSTKGKTIGVEMNVMAVEQAASTSRLPSPPLKPPDAYLYMSMHCQTCTHSFPLRDHLPALVSGTPPHCPECTALEETRQLIGKRSRGVGKLRPSVVLYNEVHKDGEEVGNVVRKDLIGNSKGKGRAGADLLLVVGTSLRVPGTKRIVREFSKAVHSRSTAASPSHGEASTSTSTTTSGLATPTPSPRRTPTADEEPPIKTVYLNLDFPVPTREWEGVFDVWVRGDVQTFAQMVRDELDKENSAKEAAIERRKRREEAAEKAKLQEEQRETSSPSKGKKRKAPPGEALRAAPAKKYKALPPSPISLPKRTSTKTKKHKRNTDVLPTATSSTGSHKGDMKLVIRIPGDHARPSRRRIHLSACASCRRLARTISGTTQLSSPLSSPPASPLIPPPSSPLTPAPSPSPHRRTMSFDMASTRPEPIRRYHDYDDEEEIFGWDDQDDLTDVSDNSDDLRLPEPAQYRLRGPTG</sequence>
<comment type="subcellular location">
    <subcellularLocation>
        <location evidence="1">Mitochondrion</location>
    </subcellularLocation>
</comment>
<comment type="similarity">
    <text evidence="2">Belongs to the sirtuin family. Class I subfamily.</text>
</comment>
<comment type="caution">
    <text evidence="6">Lacks conserved residue(s) required for the propagation of feature annotation.</text>
</comment>
<protein>
    <submittedName>
        <fullName evidence="9">NAD-dependent protein deacetylase hst4</fullName>
    </submittedName>
</protein>
<dbReference type="GO" id="GO:0031934">
    <property type="term" value="C:mating-type region heterochromatin"/>
    <property type="evidence" value="ECO:0007669"/>
    <property type="project" value="TreeGrafter"/>
</dbReference>
<keyword evidence="5" id="KW-0496">Mitochondrion</keyword>
<evidence type="ECO:0000256" key="3">
    <source>
        <dbReference type="ARBA" id="ARBA00022679"/>
    </source>
</evidence>
<dbReference type="GO" id="GO:0006282">
    <property type="term" value="P:regulation of DNA repair"/>
    <property type="evidence" value="ECO:0007669"/>
    <property type="project" value="TreeGrafter"/>
</dbReference>
<evidence type="ECO:0000256" key="7">
    <source>
        <dbReference type="SAM" id="MobiDB-lite"/>
    </source>
</evidence>
<feature type="region of interest" description="Disordered" evidence="7">
    <location>
        <begin position="314"/>
        <end position="358"/>
    </location>
</feature>
<keyword evidence="10" id="KW-1185">Reference proteome</keyword>
<dbReference type="InterPro" id="IPR050134">
    <property type="entry name" value="NAD-dep_sirtuin_deacylases"/>
</dbReference>
<dbReference type="STRING" id="5627.A0A1C7M7C9"/>
<feature type="region of interest" description="Disordered" evidence="7">
    <location>
        <begin position="398"/>
        <end position="495"/>
    </location>
</feature>
<feature type="compositionally biased region" description="Pro residues" evidence="7">
    <location>
        <begin position="542"/>
        <end position="564"/>
    </location>
</feature>
<dbReference type="SUPFAM" id="SSF52467">
    <property type="entry name" value="DHS-like NAD/FAD-binding domain"/>
    <property type="match status" value="1"/>
</dbReference>
<feature type="compositionally biased region" description="Basic and acidic residues" evidence="7">
    <location>
        <begin position="398"/>
        <end position="430"/>
    </location>
</feature>
<dbReference type="PANTHER" id="PTHR11085:SF15">
    <property type="entry name" value="NAD-DEPENDENT HISTONE DEACETYLASE HST4"/>
    <property type="match status" value="1"/>
</dbReference>
<dbReference type="InterPro" id="IPR026590">
    <property type="entry name" value="Ssirtuin_cat_dom"/>
</dbReference>
<feature type="region of interest" description="Disordered" evidence="7">
    <location>
        <begin position="533"/>
        <end position="628"/>
    </location>
</feature>
<dbReference type="PANTHER" id="PTHR11085">
    <property type="entry name" value="NAD-DEPENDENT PROTEIN DEACYLASE SIRTUIN-5, MITOCHONDRIAL-RELATED"/>
    <property type="match status" value="1"/>
</dbReference>
<dbReference type="PROSITE" id="PS50305">
    <property type="entry name" value="SIRTUIN"/>
    <property type="match status" value="1"/>
</dbReference>
<dbReference type="OMA" id="CQTCTHS"/>
<evidence type="ECO:0000256" key="6">
    <source>
        <dbReference type="PROSITE-ProRule" id="PRU00236"/>
    </source>
</evidence>
<keyword evidence="3" id="KW-0808">Transferase</keyword>
<dbReference type="EMBL" id="LUGG01000009">
    <property type="protein sequence ID" value="OBZ72467.1"/>
    <property type="molecule type" value="Genomic_DNA"/>
</dbReference>
<proteinExistence type="inferred from homology"/>
<dbReference type="GO" id="GO:0017136">
    <property type="term" value="F:histone deacetylase activity, NAD-dependent"/>
    <property type="evidence" value="ECO:0007669"/>
    <property type="project" value="TreeGrafter"/>
</dbReference>
<dbReference type="GO" id="GO:0070403">
    <property type="term" value="F:NAD+ binding"/>
    <property type="evidence" value="ECO:0007669"/>
    <property type="project" value="InterPro"/>
</dbReference>
<dbReference type="GO" id="GO:1990414">
    <property type="term" value="P:replication-born double-strand break repair via sister chromatid exchange"/>
    <property type="evidence" value="ECO:0007669"/>
    <property type="project" value="TreeGrafter"/>
</dbReference>
<dbReference type="Gene3D" id="3.40.50.1220">
    <property type="entry name" value="TPP-binding domain"/>
    <property type="match status" value="2"/>
</dbReference>
<comment type="caution">
    <text evidence="9">The sequence shown here is derived from an EMBL/GenBank/DDBJ whole genome shotgun (WGS) entry which is preliminary data.</text>
</comment>
<dbReference type="GO" id="GO:0031508">
    <property type="term" value="P:pericentric heterochromatin formation"/>
    <property type="evidence" value="ECO:0007669"/>
    <property type="project" value="TreeGrafter"/>
</dbReference>
<feature type="compositionally biased region" description="Low complexity" evidence="7">
    <location>
        <begin position="330"/>
        <end position="350"/>
    </location>
</feature>
<gene>
    <name evidence="9" type="primary">hst4</name>
    <name evidence="9" type="ORF">A0H81_07875</name>
</gene>
<dbReference type="Pfam" id="PF02146">
    <property type="entry name" value="SIR2"/>
    <property type="match status" value="1"/>
</dbReference>
<feature type="compositionally biased region" description="Basic residues" evidence="7">
    <location>
        <begin position="470"/>
        <end position="479"/>
    </location>
</feature>
<name>A0A1C7M7C9_GRIFR</name>
<evidence type="ECO:0000313" key="9">
    <source>
        <dbReference type="EMBL" id="OBZ72467.1"/>
    </source>
</evidence>
<evidence type="ECO:0000256" key="2">
    <source>
        <dbReference type="ARBA" id="ARBA00006924"/>
    </source>
</evidence>
<dbReference type="GO" id="GO:0000122">
    <property type="term" value="P:negative regulation of transcription by RNA polymerase II"/>
    <property type="evidence" value="ECO:0007669"/>
    <property type="project" value="TreeGrafter"/>
</dbReference>
<dbReference type="OrthoDB" id="2919105at2759"/>
<evidence type="ECO:0000256" key="1">
    <source>
        <dbReference type="ARBA" id="ARBA00004173"/>
    </source>
</evidence>
<dbReference type="AlphaFoldDB" id="A0A1C7M7C9"/>
<dbReference type="GO" id="GO:0005739">
    <property type="term" value="C:mitochondrion"/>
    <property type="evidence" value="ECO:0007669"/>
    <property type="project" value="UniProtKB-SubCell"/>
</dbReference>
<reference evidence="9 10" key="1">
    <citation type="submission" date="2016-03" db="EMBL/GenBank/DDBJ databases">
        <title>Whole genome sequencing of Grifola frondosa 9006-11.</title>
        <authorList>
            <person name="Min B."/>
            <person name="Park H."/>
            <person name="Kim J.-G."/>
            <person name="Cho H."/>
            <person name="Oh Y.-L."/>
            <person name="Kong W.-S."/>
            <person name="Choi I.-G."/>
        </authorList>
    </citation>
    <scope>NUCLEOTIDE SEQUENCE [LARGE SCALE GENOMIC DNA]</scope>
    <source>
        <strain evidence="9 10">9006-11</strain>
    </source>
</reference>
<feature type="domain" description="Deacetylase sirtuin-type" evidence="8">
    <location>
        <begin position="23"/>
        <end position="401"/>
    </location>
</feature>
<dbReference type="InterPro" id="IPR003000">
    <property type="entry name" value="Sirtuin"/>
</dbReference>
<evidence type="ECO:0000256" key="4">
    <source>
        <dbReference type="ARBA" id="ARBA00023027"/>
    </source>
</evidence>
<dbReference type="Gene3D" id="3.30.1600.10">
    <property type="entry name" value="SIR2/SIRT2 'Small Domain"/>
    <property type="match status" value="2"/>
</dbReference>
<feature type="compositionally biased region" description="Acidic residues" evidence="7">
    <location>
        <begin position="588"/>
        <end position="610"/>
    </location>
</feature>
<organism evidence="9 10">
    <name type="scientific">Grifola frondosa</name>
    <name type="common">Maitake</name>
    <name type="synonym">Polyporus frondosus</name>
    <dbReference type="NCBI Taxonomy" id="5627"/>
    <lineage>
        <taxon>Eukaryota</taxon>
        <taxon>Fungi</taxon>
        <taxon>Dikarya</taxon>
        <taxon>Basidiomycota</taxon>
        <taxon>Agaricomycotina</taxon>
        <taxon>Agaricomycetes</taxon>
        <taxon>Polyporales</taxon>
        <taxon>Grifolaceae</taxon>
        <taxon>Grifola</taxon>
    </lineage>
</organism>
<accession>A0A1C7M7C9</accession>
<evidence type="ECO:0000313" key="10">
    <source>
        <dbReference type="Proteomes" id="UP000092993"/>
    </source>
</evidence>
<evidence type="ECO:0000256" key="5">
    <source>
        <dbReference type="ARBA" id="ARBA00023128"/>
    </source>
</evidence>
<dbReference type="GO" id="GO:0005634">
    <property type="term" value="C:nucleus"/>
    <property type="evidence" value="ECO:0007669"/>
    <property type="project" value="TreeGrafter"/>
</dbReference>
<evidence type="ECO:0000259" key="8">
    <source>
        <dbReference type="PROSITE" id="PS50305"/>
    </source>
</evidence>
<dbReference type="Proteomes" id="UP000092993">
    <property type="component" value="Unassembled WGS sequence"/>
</dbReference>